<feature type="transmembrane region" description="Helical" evidence="1">
    <location>
        <begin position="158"/>
        <end position="180"/>
    </location>
</feature>
<evidence type="ECO:0000256" key="1">
    <source>
        <dbReference type="SAM" id="Phobius"/>
    </source>
</evidence>
<dbReference type="OrthoDB" id="5829628at2"/>
<evidence type="ECO:0000313" key="4">
    <source>
        <dbReference type="Proteomes" id="UP000191116"/>
    </source>
</evidence>
<feature type="transmembrane region" description="Helical" evidence="1">
    <location>
        <begin position="91"/>
        <end position="111"/>
    </location>
</feature>
<gene>
    <name evidence="3" type="ORF">CZ814_00170</name>
    <name evidence="2" type="ORF">VXS06_11625</name>
</gene>
<proteinExistence type="predicted"/>
<keyword evidence="1" id="KW-0472">Membrane</keyword>
<keyword evidence="5" id="KW-1185">Reference proteome</keyword>
<organism evidence="3 4">
    <name type="scientific">Photobacterium toruni</name>
    <dbReference type="NCBI Taxonomy" id="1935446"/>
    <lineage>
        <taxon>Bacteria</taxon>
        <taxon>Pseudomonadati</taxon>
        <taxon>Pseudomonadota</taxon>
        <taxon>Gammaproteobacteria</taxon>
        <taxon>Vibrionales</taxon>
        <taxon>Vibrionaceae</taxon>
        <taxon>Photobacterium</taxon>
    </lineage>
</organism>
<name>A0A1T4KBQ2_9GAMM</name>
<keyword evidence="1" id="KW-0812">Transmembrane</keyword>
<dbReference type="Proteomes" id="UP001306119">
    <property type="component" value="Unassembled WGS sequence"/>
</dbReference>
<feature type="transmembrane region" description="Helical" evidence="1">
    <location>
        <begin position="192"/>
        <end position="213"/>
    </location>
</feature>
<dbReference type="RefSeq" id="WP_080172980.1">
    <property type="nucleotide sequence ID" value="NZ_AP024854.1"/>
</dbReference>
<reference evidence="2 5" key="2">
    <citation type="submission" date="2024-01" db="EMBL/GenBank/DDBJ databases">
        <title>Active colonisers of the gastrointestinal tract of Atlantic salmon farmed in a warm water region.</title>
        <authorList>
            <person name="Bowman J.P."/>
        </authorList>
    </citation>
    <scope>NUCLEOTIDE SEQUENCE [LARGE SCALE GENOMIC DNA]</scope>
    <source>
        <strain evidence="2 5">S3MW1</strain>
    </source>
</reference>
<dbReference type="Proteomes" id="UP000191116">
    <property type="component" value="Unassembled WGS sequence"/>
</dbReference>
<dbReference type="EMBL" id="JAYXUG010000008">
    <property type="protein sequence ID" value="MEC6832407.1"/>
    <property type="molecule type" value="Genomic_DNA"/>
</dbReference>
<sequence length="245" mass="25840">MLYAASLVTVTLILTVLGVSALGPTAGELPVLALAIPALWLLPQSGVAGWLLLCGLGAYGAMLPEQPLALSISLFMMLPILMICSSSKGCWQLGALMVSIVLSMNVGLMALQGEGKLEGSISATVIQIIAIGVIWYAARCWRPIAGNTWWPLFAVFPLWLGGMEAAALVGLCVTGLIAALQSLIKVKHQDWIPRLACVLPAIGFATLVVLPQFSVENPILVSWLLILGGGLLGESLLDDPEEEDE</sequence>
<dbReference type="AlphaFoldDB" id="A0A1T4KBQ2"/>
<protein>
    <submittedName>
        <fullName evidence="3">Uncharacterized protein</fullName>
    </submittedName>
</protein>
<evidence type="ECO:0000313" key="2">
    <source>
        <dbReference type="EMBL" id="MEC6832407.1"/>
    </source>
</evidence>
<accession>A0A1T4KBQ2</accession>
<keyword evidence="1" id="KW-1133">Transmembrane helix</keyword>
<evidence type="ECO:0000313" key="5">
    <source>
        <dbReference type="Proteomes" id="UP001306119"/>
    </source>
</evidence>
<feature type="transmembrane region" description="Helical" evidence="1">
    <location>
        <begin position="31"/>
        <end position="56"/>
    </location>
</feature>
<feature type="transmembrane region" description="Helical" evidence="1">
    <location>
        <begin position="120"/>
        <end position="138"/>
    </location>
</feature>
<dbReference type="EMBL" id="FUWP01000001">
    <property type="protein sequence ID" value="SJZ39797.1"/>
    <property type="molecule type" value="Genomic_DNA"/>
</dbReference>
<evidence type="ECO:0000313" key="3">
    <source>
        <dbReference type="EMBL" id="SJZ39797.1"/>
    </source>
</evidence>
<reference evidence="3 4" key="1">
    <citation type="submission" date="2017-02" db="EMBL/GenBank/DDBJ databases">
        <authorList>
            <person name="Peterson S.W."/>
        </authorList>
    </citation>
    <scope>NUCLEOTIDE SEQUENCE [LARGE SCALE GENOMIC DNA]</scope>
    <source>
        <strain evidence="3 4">CECT 9189</strain>
    </source>
</reference>
<feature type="transmembrane region" description="Helical" evidence="1">
    <location>
        <begin position="68"/>
        <end position="85"/>
    </location>
</feature>